<dbReference type="EMBL" id="QGMZ01000010">
    <property type="protein sequence ID" value="PWR75430.1"/>
    <property type="molecule type" value="Genomic_DNA"/>
</dbReference>
<evidence type="ECO:0000256" key="2">
    <source>
        <dbReference type="ARBA" id="ARBA00023012"/>
    </source>
</evidence>
<keyword evidence="5" id="KW-0804">Transcription</keyword>
<dbReference type="RefSeq" id="WP_109939949.1">
    <property type="nucleotide sequence ID" value="NZ_CP176366.1"/>
</dbReference>
<dbReference type="GO" id="GO:0006355">
    <property type="term" value="P:regulation of DNA-templated transcription"/>
    <property type="evidence" value="ECO:0007669"/>
    <property type="project" value="TreeGrafter"/>
</dbReference>
<evidence type="ECO:0008006" key="11">
    <source>
        <dbReference type="Google" id="ProtNLM"/>
    </source>
</evidence>
<sequence length="466" mass="52620">MPQGSKIVIVEDEMIISMEIKQKLNAMGYEVVGQAITGESAIQKAGEKKPDLMLMDIRLKGEMDGITAAKRIIELYDIPIIFLTAHSDKTTLERAIAVSPSGYLLKPFKERELMTNIEMSLHKHRIQQRVREEKYPETLSELGKKISSVPSPIVSFSHGGIIEEMNLAAAEIGGFNKQELIGKPADFLFGSEEIAEPEDAEMEKSDITFIFPDQVSIKHKNGTIIPVILTGGFIFQGSGKPPHYMAIIEKTGSDASDSMESGPQIIRNLMAITTALKLPAFVIDKGLMLAGHNPLFDELARKAGISEYMLKRPLYETPKFSFFGDMQDIQEIFRSGDIERRIRKYNFGDTIKFIEFTRIPLKKEGVTTHLVTIMEDVTKLRHAVFEAEKTRNDYASLYSQFEQIRELSAELRTPIQELLMKISGGMTLEKGYVLDMSEKIVDLMSKFDAAWIRYAEHKDQLKKELK</sequence>
<dbReference type="InterPro" id="IPR039420">
    <property type="entry name" value="WalR-like"/>
</dbReference>
<evidence type="ECO:0000313" key="9">
    <source>
        <dbReference type="EMBL" id="PWR75430.1"/>
    </source>
</evidence>
<feature type="domain" description="Response regulatory" evidence="7">
    <location>
        <begin position="6"/>
        <end position="121"/>
    </location>
</feature>
<accession>A0A2V2N9M0</accession>
<dbReference type="Pfam" id="PF13426">
    <property type="entry name" value="PAS_9"/>
    <property type="match status" value="1"/>
</dbReference>
<evidence type="ECO:0000256" key="3">
    <source>
        <dbReference type="ARBA" id="ARBA00023015"/>
    </source>
</evidence>
<dbReference type="Gene3D" id="3.40.50.2300">
    <property type="match status" value="1"/>
</dbReference>
<dbReference type="GO" id="GO:0005829">
    <property type="term" value="C:cytosol"/>
    <property type="evidence" value="ECO:0007669"/>
    <property type="project" value="TreeGrafter"/>
</dbReference>
<dbReference type="InterPro" id="IPR000014">
    <property type="entry name" value="PAS"/>
</dbReference>
<dbReference type="InterPro" id="IPR035965">
    <property type="entry name" value="PAS-like_dom_sf"/>
</dbReference>
<keyword evidence="4" id="KW-0238">DNA-binding</keyword>
<proteinExistence type="predicted"/>
<dbReference type="GeneID" id="97609648"/>
<evidence type="ECO:0000259" key="7">
    <source>
        <dbReference type="PROSITE" id="PS50110"/>
    </source>
</evidence>
<dbReference type="SMART" id="SM00448">
    <property type="entry name" value="REC"/>
    <property type="match status" value="1"/>
</dbReference>
<dbReference type="Gene3D" id="3.30.450.20">
    <property type="entry name" value="PAS domain"/>
    <property type="match status" value="1"/>
</dbReference>
<keyword evidence="10" id="KW-1185">Reference proteome</keyword>
<dbReference type="InterPro" id="IPR001789">
    <property type="entry name" value="Sig_transdc_resp-reg_receiver"/>
</dbReference>
<gene>
    <name evidence="9" type="ORF">DLD82_04650</name>
</gene>
<keyword evidence="1 6" id="KW-0597">Phosphoprotein</keyword>
<dbReference type="PROSITE" id="PS50112">
    <property type="entry name" value="PAS"/>
    <property type="match status" value="1"/>
</dbReference>
<dbReference type="CDD" id="cd00130">
    <property type="entry name" value="PAS"/>
    <property type="match status" value="1"/>
</dbReference>
<dbReference type="NCBIfam" id="TIGR00229">
    <property type="entry name" value="sensory_box"/>
    <property type="match status" value="1"/>
</dbReference>
<evidence type="ECO:0000313" key="10">
    <source>
        <dbReference type="Proteomes" id="UP000245934"/>
    </source>
</evidence>
<keyword evidence="3" id="KW-0805">Transcription regulation</keyword>
<dbReference type="CDD" id="cd17534">
    <property type="entry name" value="REC_DC-like"/>
    <property type="match status" value="1"/>
</dbReference>
<name>A0A2V2N9M0_9EURY</name>
<dbReference type="SUPFAM" id="SSF55785">
    <property type="entry name" value="PYP-like sensor domain (PAS domain)"/>
    <property type="match status" value="1"/>
</dbReference>
<dbReference type="GO" id="GO:0032993">
    <property type="term" value="C:protein-DNA complex"/>
    <property type="evidence" value="ECO:0007669"/>
    <property type="project" value="TreeGrafter"/>
</dbReference>
<organism evidence="9 10">
    <name type="scientific">Methanospirillum stamsii</name>
    <dbReference type="NCBI Taxonomy" id="1277351"/>
    <lineage>
        <taxon>Archaea</taxon>
        <taxon>Methanobacteriati</taxon>
        <taxon>Methanobacteriota</taxon>
        <taxon>Stenosarchaea group</taxon>
        <taxon>Methanomicrobia</taxon>
        <taxon>Methanomicrobiales</taxon>
        <taxon>Methanospirillaceae</taxon>
        <taxon>Methanospirillum</taxon>
    </lineage>
</organism>
<dbReference type="OrthoDB" id="2830at2157"/>
<feature type="modified residue" description="4-aspartylphosphate" evidence="6">
    <location>
        <position position="56"/>
    </location>
</feature>
<protein>
    <recommendedName>
        <fullName evidence="11">Histidine kinase</fullName>
    </recommendedName>
</protein>
<evidence type="ECO:0000256" key="1">
    <source>
        <dbReference type="ARBA" id="ARBA00022553"/>
    </source>
</evidence>
<evidence type="ECO:0000256" key="6">
    <source>
        <dbReference type="PROSITE-ProRule" id="PRU00169"/>
    </source>
</evidence>
<dbReference type="PANTHER" id="PTHR48111:SF1">
    <property type="entry name" value="TWO-COMPONENT RESPONSE REGULATOR ORR33"/>
    <property type="match status" value="1"/>
</dbReference>
<dbReference type="AlphaFoldDB" id="A0A2V2N9M0"/>
<evidence type="ECO:0000256" key="5">
    <source>
        <dbReference type="ARBA" id="ARBA00023163"/>
    </source>
</evidence>
<keyword evidence="2" id="KW-0902">Two-component regulatory system</keyword>
<dbReference type="GO" id="GO:0000976">
    <property type="term" value="F:transcription cis-regulatory region binding"/>
    <property type="evidence" value="ECO:0007669"/>
    <property type="project" value="TreeGrafter"/>
</dbReference>
<dbReference type="InterPro" id="IPR011006">
    <property type="entry name" value="CheY-like_superfamily"/>
</dbReference>
<reference evidence="9 10" key="1">
    <citation type="submission" date="2018-05" db="EMBL/GenBank/DDBJ databases">
        <title>Draft genome of Methanospirillum stamsii Pt1.</title>
        <authorList>
            <person name="Dueholm M.S."/>
            <person name="Nielsen P.H."/>
            <person name="Bakmann L.F."/>
            <person name="Otzen D.E."/>
        </authorList>
    </citation>
    <scope>NUCLEOTIDE SEQUENCE [LARGE SCALE GENOMIC DNA]</scope>
    <source>
        <strain evidence="9 10">Pt1</strain>
    </source>
</reference>
<dbReference type="GO" id="GO:0000156">
    <property type="term" value="F:phosphorelay response regulator activity"/>
    <property type="evidence" value="ECO:0007669"/>
    <property type="project" value="TreeGrafter"/>
</dbReference>
<dbReference type="Pfam" id="PF00072">
    <property type="entry name" value="Response_reg"/>
    <property type="match status" value="1"/>
</dbReference>
<dbReference type="SUPFAM" id="SSF52172">
    <property type="entry name" value="CheY-like"/>
    <property type="match status" value="1"/>
</dbReference>
<comment type="caution">
    <text evidence="9">The sequence shown here is derived from an EMBL/GenBank/DDBJ whole genome shotgun (WGS) entry which is preliminary data.</text>
</comment>
<dbReference type="PANTHER" id="PTHR48111">
    <property type="entry name" value="REGULATOR OF RPOS"/>
    <property type="match status" value="1"/>
</dbReference>
<dbReference type="Proteomes" id="UP000245934">
    <property type="component" value="Unassembled WGS sequence"/>
</dbReference>
<evidence type="ECO:0000259" key="8">
    <source>
        <dbReference type="PROSITE" id="PS50112"/>
    </source>
</evidence>
<feature type="domain" description="PAS" evidence="8">
    <location>
        <begin position="138"/>
        <end position="214"/>
    </location>
</feature>
<evidence type="ECO:0000256" key="4">
    <source>
        <dbReference type="ARBA" id="ARBA00023125"/>
    </source>
</evidence>
<dbReference type="PROSITE" id="PS50110">
    <property type="entry name" value="RESPONSE_REGULATORY"/>
    <property type="match status" value="1"/>
</dbReference>